<dbReference type="AlphaFoldDB" id="A0A146K3I6"/>
<name>A0A146K3I6_9EUKA</name>
<proteinExistence type="predicted"/>
<keyword evidence="1" id="KW-0175">Coiled coil</keyword>
<dbReference type="EMBL" id="GDID01006445">
    <property type="protein sequence ID" value="JAP90161.1"/>
    <property type="molecule type" value="Transcribed_RNA"/>
</dbReference>
<gene>
    <name evidence="2" type="ORF">TPC1_30344</name>
</gene>
<protein>
    <submittedName>
        <fullName evidence="2">Uncharacterized protein</fullName>
    </submittedName>
</protein>
<sequence length="388" mass="44966">MNGIKNFIQVCNLVLYRSHTSKMKKADQCSLFQIISLGNDLHITFHDNQIELIDSQMNSLGSVESSVSYQTSNPDHQEYFSPVNYHSVFFEGRHYVIIDTKVFYLGSAGLCFIGTFGDDYIGSLNFVTFGNQLYVTEECTVKRVFEDRLEESKLNIPINDATFYQFGDVVLLEDSVDGEERYTISRVRVEEGVVKCDLIQESTDPIMTSFDLGGVVLCHNSWDNPSKYFAINMLDCTIQHFEGNQIIEQHQSSQVLEQLELREYGLIPTLEFYQQLANGEQLLQKAVQMLKEQMRKNLMETKGEEFTFLYLNKDKFTLSDQQLNFIKQNALIFLDNHPVYKAQQQQQEQLLQEQERLNALLQYEMDQQQQILYEQQLLLAELTTKGTQ</sequence>
<accession>A0A146K3I6</accession>
<feature type="coiled-coil region" evidence="1">
    <location>
        <begin position="340"/>
        <end position="371"/>
    </location>
</feature>
<organism evidence="2">
    <name type="scientific">Trepomonas sp. PC1</name>
    <dbReference type="NCBI Taxonomy" id="1076344"/>
    <lineage>
        <taxon>Eukaryota</taxon>
        <taxon>Metamonada</taxon>
        <taxon>Diplomonadida</taxon>
        <taxon>Hexamitidae</taxon>
        <taxon>Hexamitinae</taxon>
        <taxon>Trepomonas</taxon>
    </lineage>
</organism>
<evidence type="ECO:0000313" key="2">
    <source>
        <dbReference type="EMBL" id="JAP90161.1"/>
    </source>
</evidence>
<evidence type="ECO:0000256" key="1">
    <source>
        <dbReference type="SAM" id="Coils"/>
    </source>
</evidence>
<reference evidence="2" key="1">
    <citation type="submission" date="2015-07" db="EMBL/GenBank/DDBJ databases">
        <title>Adaptation to a free-living lifestyle via gene acquisitions in the diplomonad Trepomonas sp. PC1.</title>
        <authorList>
            <person name="Xu F."/>
            <person name="Jerlstrom-Hultqvist J."/>
            <person name="Kolisko M."/>
            <person name="Simpson A.G.B."/>
            <person name="Roger A.J."/>
            <person name="Svard S.G."/>
            <person name="Andersson J.O."/>
        </authorList>
    </citation>
    <scope>NUCLEOTIDE SEQUENCE</scope>
    <source>
        <strain evidence="2">PC1</strain>
    </source>
</reference>